<gene>
    <name evidence="2" type="ORF">DGAL_LOCUS5330</name>
</gene>
<keyword evidence="3" id="KW-1185">Reference proteome</keyword>
<dbReference type="Proteomes" id="UP000789390">
    <property type="component" value="Unassembled WGS sequence"/>
</dbReference>
<evidence type="ECO:0000256" key="1">
    <source>
        <dbReference type="SAM" id="SignalP"/>
    </source>
</evidence>
<comment type="caution">
    <text evidence="2">The sequence shown here is derived from an EMBL/GenBank/DDBJ whole genome shotgun (WGS) entry which is preliminary data.</text>
</comment>
<reference evidence="2" key="1">
    <citation type="submission" date="2021-11" db="EMBL/GenBank/DDBJ databases">
        <authorList>
            <person name="Schell T."/>
        </authorList>
    </citation>
    <scope>NUCLEOTIDE SEQUENCE</scope>
    <source>
        <strain evidence="2">M5</strain>
    </source>
</reference>
<evidence type="ECO:0000313" key="2">
    <source>
        <dbReference type="EMBL" id="CAH0102806.1"/>
    </source>
</evidence>
<organism evidence="2 3">
    <name type="scientific">Daphnia galeata</name>
    <dbReference type="NCBI Taxonomy" id="27404"/>
    <lineage>
        <taxon>Eukaryota</taxon>
        <taxon>Metazoa</taxon>
        <taxon>Ecdysozoa</taxon>
        <taxon>Arthropoda</taxon>
        <taxon>Crustacea</taxon>
        <taxon>Branchiopoda</taxon>
        <taxon>Diplostraca</taxon>
        <taxon>Cladocera</taxon>
        <taxon>Anomopoda</taxon>
        <taxon>Daphniidae</taxon>
        <taxon>Daphnia</taxon>
    </lineage>
</organism>
<proteinExistence type="predicted"/>
<sequence length="71" mass="7807">MYQKFFLFAVIFALVAIVYTNSLPTGDEAGESDQTFCKPFSSCVNSTDCASNLIYKTCRANLFGSLQCCLV</sequence>
<accession>A0A8J2RKX3</accession>
<feature type="signal peptide" evidence="1">
    <location>
        <begin position="1"/>
        <end position="22"/>
    </location>
</feature>
<protein>
    <submittedName>
        <fullName evidence="2">Uncharacterized protein</fullName>
    </submittedName>
</protein>
<keyword evidence="1" id="KW-0732">Signal</keyword>
<dbReference type="OrthoDB" id="6386008at2759"/>
<dbReference type="EMBL" id="CAKKLH010000093">
    <property type="protein sequence ID" value="CAH0102806.1"/>
    <property type="molecule type" value="Genomic_DNA"/>
</dbReference>
<dbReference type="AlphaFoldDB" id="A0A8J2RKX3"/>
<feature type="chain" id="PRO_5035253542" evidence="1">
    <location>
        <begin position="23"/>
        <end position="71"/>
    </location>
</feature>
<name>A0A8J2RKX3_9CRUS</name>
<evidence type="ECO:0000313" key="3">
    <source>
        <dbReference type="Proteomes" id="UP000789390"/>
    </source>
</evidence>